<dbReference type="Pfam" id="PF02687">
    <property type="entry name" value="FtsX"/>
    <property type="match status" value="1"/>
</dbReference>
<dbReference type="InterPro" id="IPR003838">
    <property type="entry name" value="ABC3_permease_C"/>
</dbReference>
<comment type="subcellular location">
    <subcellularLocation>
        <location evidence="1">Cell membrane</location>
        <topology evidence="1">Multi-pass membrane protein</topology>
    </subcellularLocation>
</comment>
<evidence type="ECO:0000313" key="10">
    <source>
        <dbReference type="Proteomes" id="UP000239007"/>
    </source>
</evidence>
<evidence type="ECO:0000256" key="6">
    <source>
        <dbReference type="ARBA" id="ARBA00038076"/>
    </source>
</evidence>
<name>A0A2S7UQU2_9GAMM</name>
<keyword evidence="5 7" id="KW-0472">Membrane</keyword>
<gene>
    <name evidence="9" type="ORF">BTO11_00605</name>
</gene>
<feature type="transmembrane region" description="Helical" evidence="7">
    <location>
        <begin position="334"/>
        <end position="363"/>
    </location>
</feature>
<evidence type="ECO:0000256" key="1">
    <source>
        <dbReference type="ARBA" id="ARBA00004651"/>
    </source>
</evidence>
<dbReference type="AlphaFoldDB" id="A0A2S7UQU2"/>
<dbReference type="OrthoDB" id="9770036at2"/>
<evidence type="ECO:0000259" key="8">
    <source>
        <dbReference type="Pfam" id="PF02687"/>
    </source>
</evidence>
<evidence type="ECO:0000313" key="9">
    <source>
        <dbReference type="EMBL" id="PQJ52303.1"/>
    </source>
</evidence>
<evidence type="ECO:0000256" key="2">
    <source>
        <dbReference type="ARBA" id="ARBA00022475"/>
    </source>
</evidence>
<keyword evidence="2" id="KW-1003">Cell membrane</keyword>
<dbReference type="GO" id="GO:0005886">
    <property type="term" value="C:plasma membrane"/>
    <property type="evidence" value="ECO:0007669"/>
    <property type="project" value="UniProtKB-SubCell"/>
</dbReference>
<dbReference type="RefSeq" id="WP_105050760.1">
    <property type="nucleotide sequence ID" value="NZ_BMYG01000005.1"/>
</dbReference>
<keyword evidence="10" id="KW-1185">Reference proteome</keyword>
<comment type="caution">
    <text evidence="9">The sequence shown here is derived from an EMBL/GenBank/DDBJ whole genome shotgun (WGS) entry which is preliminary data.</text>
</comment>
<evidence type="ECO:0000256" key="5">
    <source>
        <dbReference type="ARBA" id="ARBA00023136"/>
    </source>
</evidence>
<dbReference type="Proteomes" id="UP000239007">
    <property type="component" value="Unassembled WGS sequence"/>
</dbReference>
<comment type="similarity">
    <text evidence="6">Belongs to the ABC-4 integral membrane protein family.</text>
</comment>
<evidence type="ECO:0000256" key="7">
    <source>
        <dbReference type="SAM" id="Phobius"/>
    </source>
</evidence>
<feature type="transmembrane region" description="Helical" evidence="7">
    <location>
        <begin position="290"/>
        <end position="314"/>
    </location>
</feature>
<dbReference type="InterPro" id="IPR050250">
    <property type="entry name" value="Macrolide_Exporter_MacB"/>
</dbReference>
<dbReference type="PANTHER" id="PTHR30572:SF4">
    <property type="entry name" value="ABC TRANSPORTER PERMEASE YTRF"/>
    <property type="match status" value="1"/>
</dbReference>
<proteinExistence type="inferred from homology"/>
<dbReference type="PANTHER" id="PTHR30572">
    <property type="entry name" value="MEMBRANE COMPONENT OF TRANSPORTER-RELATED"/>
    <property type="match status" value="1"/>
</dbReference>
<keyword evidence="3 7" id="KW-0812">Transmembrane</keyword>
<evidence type="ECO:0000256" key="3">
    <source>
        <dbReference type="ARBA" id="ARBA00022692"/>
    </source>
</evidence>
<organism evidence="9 10">
    <name type="scientific">Psychrosphaera saromensis</name>
    <dbReference type="NCBI Taxonomy" id="716813"/>
    <lineage>
        <taxon>Bacteria</taxon>
        <taxon>Pseudomonadati</taxon>
        <taxon>Pseudomonadota</taxon>
        <taxon>Gammaproteobacteria</taxon>
        <taxon>Alteromonadales</taxon>
        <taxon>Pseudoalteromonadaceae</taxon>
        <taxon>Psychrosphaera</taxon>
    </lineage>
</organism>
<protein>
    <recommendedName>
        <fullName evidence="8">ABC3 transporter permease C-terminal domain-containing protein</fullName>
    </recommendedName>
</protein>
<feature type="domain" description="ABC3 transporter permease C-terminal" evidence="8">
    <location>
        <begin position="293"/>
        <end position="405"/>
    </location>
</feature>
<dbReference type="EMBL" id="MSCH01000003">
    <property type="protein sequence ID" value="PQJ52303.1"/>
    <property type="molecule type" value="Genomic_DNA"/>
</dbReference>
<feature type="transmembrane region" description="Helical" evidence="7">
    <location>
        <begin position="375"/>
        <end position="395"/>
    </location>
</feature>
<accession>A0A2S7UQU2</accession>
<dbReference type="GO" id="GO:0022857">
    <property type="term" value="F:transmembrane transporter activity"/>
    <property type="evidence" value="ECO:0007669"/>
    <property type="project" value="TreeGrafter"/>
</dbReference>
<keyword evidence="4 7" id="KW-1133">Transmembrane helix</keyword>
<sequence length="412" mass="45451">MNIKALLKALRLRKFATGLLLLQLSLTIGLMVNTVILTNSAIEKLNKPLGFDVEQLISVDLLPTSGAYRDTDYYQSITKQDIAKISAMDGVISAAHYNQLPIQRGGWNGNIRAADAPEDTVTPRELRYVPQFYSSKIGLENLGVEIIEGRALTDADDITTDFYTTGKRGEIEQNIILTESLAKAVFPDKSALGELTNNGRVVGIARDFIISPTRQGIDKTFGLFGNFLFSQPDFEQHYIVRVEPGKVAQVQAKLADTILSVQAERDILRVESMPERLKDFYSQDAGLASLFAMLSFLMIVVTVVSSFAHAHFHVTQQRKFIGIRRALGARKKDVMLYVFSENWLLNFGASIIGIATMIGLNIALSQVIEIDKPTVLLYALAVFVVFAAGSLATWLPAYKTTKISPVIATKTL</sequence>
<reference evidence="9 10" key="1">
    <citation type="submission" date="2016-12" db="EMBL/GenBank/DDBJ databases">
        <title>Diversity of luminous bacteria.</title>
        <authorList>
            <person name="Yoshizawa S."/>
            <person name="Kogure K."/>
        </authorList>
    </citation>
    <scope>NUCLEOTIDE SEQUENCE [LARGE SCALE GENOMIC DNA]</scope>
    <source>
        <strain evidence="9 10">SA4-48</strain>
    </source>
</reference>
<evidence type="ECO:0000256" key="4">
    <source>
        <dbReference type="ARBA" id="ARBA00022989"/>
    </source>
</evidence>